<sequence>MSPSTPQDPFDRLASAYDKMLNEVHKAAESARENTLPGIKEYLADAREKLIELGELSREEAEKVSGYIERDMKDAANYLLETGEQLSAWWRFDVQQVENRLFEMFTGVADQTKLELAKLAERASQSSLYHTGEVTGPGTLVCTSCNKEMHFKKTGHIPPCSGCKGTEFKRSSMSKG</sequence>
<accession>A0A7Z1AGJ8</accession>
<keyword evidence="2" id="KW-1185">Reference proteome</keyword>
<name>A0A7Z1AGJ8_9GAMM</name>
<dbReference type="Proteomes" id="UP000094769">
    <property type="component" value="Unassembled WGS sequence"/>
</dbReference>
<protein>
    <recommendedName>
        <fullName evidence="3">Zinc ribbon-containing protein</fullName>
    </recommendedName>
</protein>
<dbReference type="InterPro" id="IPR009912">
    <property type="entry name" value="DUF1451"/>
</dbReference>
<evidence type="ECO:0008006" key="3">
    <source>
        <dbReference type="Google" id="ProtNLM"/>
    </source>
</evidence>
<dbReference type="EMBL" id="MARB01000002">
    <property type="protein sequence ID" value="ODJ89200.1"/>
    <property type="molecule type" value="Genomic_DNA"/>
</dbReference>
<comment type="caution">
    <text evidence="1">The sequence shown here is derived from an EMBL/GenBank/DDBJ whole genome shotgun (WGS) entry which is preliminary data.</text>
</comment>
<evidence type="ECO:0000313" key="2">
    <source>
        <dbReference type="Proteomes" id="UP000094769"/>
    </source>
</evidence>
<gene>
    <name evidence="1" type="ORF">CODIS_02990</name>
</gene>
<proteinExistence type="predicted"/>
<dbReference type="Pfam" id="PF07295">
    <property type="entry name" value="DUF1451"/>
    <property type="match status" value="1"/>
</dbReference>
<organism evidence="1 2">
    <name type="scientific">Candidatus Thiodiazotropha endolucinida</name>
    <dbReference type="NCBI Taxonomy" id="1655433"/>
    <lineage>
        <taxon>Bacteria</taxon>
        <taxon>Pseudomonadati</taxon>
        <taxon>Pseudomonadota</taxon>
        <taxon>Gammaproteobacteria</taxon>
        <taxon>Chromatiales</taxon>
        <taxon>Sedimenticolaceae</taxon>
        <taxon>Candidatus Thiodiazotropha</taxon>
    </lineage>
</organism>
<dbReference type="AlphaFoldDB" id="A0A7Z1AGJ8"/>
<reference evidence="1 2" key="1">
    <citation type="submission" date="2016-06" db="EMBL/GenBank/DDBJ databases">
        <title>Genome sequence of endosymbiont of Candidatus Endolucinida thiodiazotropha.</title>
        <authorList>
            <person name="Poehlein A."/>
            <person name="Koenig S."/>
            <person name="Heiden S.E."/>
            <person name="Thuermer A."/>
            <person name="Voget S."/>
            <person name="Daniel R."/>
            <person name="Markert S."/>
            <person name="Gros O."/>
            <person name="Schweder T."/>
        </authorList>
    </citation>
    <scope>NUCLEOTIDE SEQUENCE [LARGE SCALE GENOMIC DNA]</scope>
    <source>
        <strain evidence="1 2">COS</strain>
    </source>
</reference>
<evidence type="ECO:0000313" key="1">
    <source>
        <dbReference type="EMBL" id="ODJ89200.1"/>
    </source>
</evidence>
<dbReference type="OrthoDB" id="3174978at2"/>
<dbReference type="RefSeq" id="WP_069120953.1">
    <property type="nucleotide sequence ID" value="NZ_MARB01000002.1"/>
</dbReference>